<dbReference type="GO" id="GO:0000978">
    <property type="term" value="F:RNA polymerase II cis-regulatory region sequence-specific DNA binding"/>
    <property type="evidence" value="ECO:0007669"/>
    <property type="project" value="EnsemblFungi"/>
</dbReference>
<gene>
    <name evidence="11" type="ORF">LALA0_S01e09846g</name>
</gene>
<proteinExistence type="inferred from homology"/>
<dbReference type="OrthoDB" id="5419235at2759"/>
<dbReference type="InterPro" id="IPR050946">
    <property type="entry name" value="AP-1_TF_bZIP"/>
</dbReference>
<dbReference type="PROSITE" id="PS00036">
    <property type="entry name" value="BZIP_BASIC"/>
    <property type="match status" value="1"/>
</dbReference>
<evidence type="ECO:0000256" key="5">
    <source>
        <dbReference type="ARBA" id="ARBA00023159"/>
    </source>
</evidence>
<comment type="subcellular location">
    <subcellularLocation>
        <location evidence="1">Nucleus</location>
    </subcellularLocation>
</comment>
<dbReference type="SUPFAM" id="SSF57959">
    <property type="entry name" value="Leucine zipper domain"/>
    <property type="match status" value="1"/>
</dbReference>
<dbReference type="GO" id="GO:0005634">
    <property type="term" value="C:nucleus"/>
    <property type="evidence" value="ECO:0007669"/>
    <property type="project" value="UniProtKB-SubCell"/>
</dbReference>
<reference evidence="11 12" key="1">
    <citation type="submission" date="2014-12" db="EMBL/GenBank/DDBJ databases">
        <authorList>
            <person name="Neuveglise Cecile"/>
        </authorList>
    </citation>
    <scope>NUCLEOTIDE SEQUENCE [LARGE SCALE GENOMIC DNA]</scope>
    <source>
        <strain evidence="11 12">CBS 12615</strain>
    </source>
</reference>
<accession>A0A0C7MKS0</accession>
<evidence type="ECO:0000313" key="11">
    <source>
        <dbReference type="EMBL" id="CEP60398.1"/>
    </source>
</evidence>
<dbReference type="GO" id="GO:0008652">
    <property type="term" value="P:amino acid biosynthetic process"/>
    <property type="evidence" value="ECO:0007669"/>
    <property type="project" value="UniProtKB-KW"/>
</dbReference>
<dbReference type="SMART" id="SM00338">
    <property type="entry name" value="BRLZ"/>
    <property type="match status" value="1"/>
</dbReference>
<dbReference type="EMBL" id="LN736360">
    <property type="protein sequence ID" value="CEP60398.1"/>
    <property type="molecule type" value="Genomic_DNA"/>
</dbReference>
<dbReference type="PROSITE" id="PS50217">
    <property type="entry name" value="BZIP"/>
    <property type="match status" value="1"/>
</dbReference>
<dbReference type="GO" id="GO:0036033">
    <property type="term" value="F:mediator complex binding"/>
    <property type="evidence" value="ECO:0007669"/>
    <property type="project" value="EnsemblFungi"/>
</dbReference>
<evidence type="ECO:0000259" key="10">
    <source>
        <dbReference type="PROSITE" id="PS50217"/>
    </source>
</evidence>
<organism evidence="11 12">
    <name type="scientific">Lachancea lanzarotensis</name>
    <dbReference type="NCBI Taxonomy" id="1245769"/>
    <lineage>
        <taxon>Eukaryota</taxon>
        <taxon>Fungi</taxon>
        <taxon>Dikarya</taxon>
        <taxon>Ascomycota</taxon>
        <taxon>Saccharomycotina</taxon>
        <taxon>Saccharomycetes</taxon>
        <taxon>Saccharomycetales</taxon>
        <taxon>Saccharomycetaceae</taxon>
        <taxon>Lachancea</taxon>
    </lineage>
</organism>
<dbReference type="GO" id="GO:0010688">
    <property type="term" value="P:negative regulation of ribosomal protein gene transcription by RNA polymerase II"/>
    <property type="evidence" value="ECO:0007669"/>
    <property type="project" value="EnsemblFungi"/>
</dbReference>
<dbReference type="InterPro" id="IPR004827">
    <property type="entry name" value="bZIP"/>
</dbReference>
<dbReference type="GeneID" id="34683781"/>
<evidence type="ECO:0000313" key="12">
    <source>
        <dbReference type="Proteomes" id="UP000054304"/>
    </source>
</evidence>
<dbReference type="GO" id="GO:1990139">
    <property type="term" value="P:protein localization to nuclear periphery"/>
    <property type="evidence" value="ECO:0007669"/>
    <property type="project" value="EnsemblFungi"/>
</dbReference>
<keyword evidence="4" id="KW-0238">DNA-binding</keyword>
<dbReference type="GO" id="GO:0003682">
    <property type="term" value="F:chromatin binding"/>
    <property type="evidence" value="ECO:0007669"/>
    <property type="project" value="EnsemblFungi"/>
</dbReference>
<feature type="coiled-coil region" evidence="9">
    <location>
        <begin position="230"/>
        <end position="264"/>
    </location>
</feature>
<dbReference type="GO" id="GO:0001080">
    <property type="term" value="P:nitrogen catabolite activation of transcription from RNA polymerase II promoter"/>
    <property type="evidence" value="ECO:0007669"/>
    <property type="project" value="TreeGrafter"/>
</dbReference>
<evidence type="ECO:0000256" key="8">
    <source>
        <dbReference type="ARBA" id="ARBA00061302"/>
    </source>
</evidence>
<keyword evidence="6" id="KW-0804">Transcription</keyword>
<dbReference type="PANTHER" id="PTHR11462">
    <property type="entry name" value="JUN TRANSCRIPTION FACTOR-RELATED"/>
    <property type="match status" value="1"/>
</dbReference>
<dbReference type="Pfam" id="PF07716">
    <property type="entry name" value="bZIP_2"/>
    <property type="match status" value="1"/>
</dbReference>
<keyword evidence="12" id="KW-1185">Reference proteome</keyword>
<dbReference type="Proteomes" id="UP000054304">
    <property type="component" value="Unassembled WGS sequence"/>
</dbReference>
<dbReference type="GO" id="GO:0035556">
    <property type="term" value="P:intracellular signal transduction"/>
    <property type="evidence" value="ECO:0007669"/>
    <property type="project" value="EnsemblFungi"/>
</dbReference>
<dbReference type="STRING" id="1245769.A0A0C7MKS0"/>
<keyword evidence="5" id="KW-0010">Activator</keyword>
<dbReference type="AlphaFoldDB" id="A0A0C7MKS0"/>
<dbReference type="FunFam" id="3.30.160.60:FF:001491">
    <property type="entry name" value="Cross-pathway control protein A"/>
    <property type="match status" value="1"/>
</dbReference>
<dbReference type="GO" id="GO:0005667">
    <property type="term" value="C:transcription regulator complex"/>
    <property type="evidence" value="ECO:0007669"/>
    <property type="project" value="TreeGrafter"/>
</dbReference>
<dbReference type="PANTHER" id="PTHR11462:SF35">
    <property type="entry name" value="TRANSCRIPTION FACTOR JRA"/>
    <property type="match status" value="1"/>
</dbReference>
<dbReference type="GO" id="GO:0001228">
    <property type="term" value="F:DNA-binding transcription activator activity, RNA polymerase II-specific"/>
    <property type="evidence" value="ECO:0007669"/>
    <property type="project" value="EnsemblFungi"/>
</dbReference>
<keyword evidence="9" id="KW-0175">Coiled coil</keyword>
<dbReference type="Gene3D" id="3.30.160.60">
    <property type="entry name" value="Classic Zinc Finger"/>
    <property type="match status" value="1"/>
</dbReference>
<dbReference type="HOGENOM" id="CLU_068501_1_0_1"/>
<dbReference type="GO" id="GO:0042802">
    <property type="term" value="F:identical protein binding"/>
    <property type="evidence" value="ECO:0007669"/>
    <property type="project" value="EnsemblFungi"/>
</dbReference>
<dbReference type="CDD" id="cd12193">
    <property type="entry name" value="bZIP_GCN4"/>
    <property type="match status" value="1"/>
</dbReference>
<dbReference type="InterPro" id="IPR046347">
    <property type="entry name" value="bZIP_sf"/>
</dbReference>
<sequence>MSAAQFPSLFTMTALEQQPRVAAEMEPEVHQSHEPVVGELIFDKFAQSRPRPESFSEAGVSVKTELETPLLGNIPLISNGLEDGADELDHFFASSADSTPLFGLESVESDPQTWQSLFDDDIAVSVADSGLNHISNTEEASVDTFEETSTAIDQNSFLPTPVIEEAKIPGVGKKSPSTGMVQKPSNLDKLGFVPYTRKNRAAPLTPVIPNSDDPVTVKRARNTEAARRSRARKMQRMSQLEDKVEELLKKNSALEHEVASLRSLLGNQC</sequence>
<keyword evidence="2" id="KW-0028">Amino-acid biosynthesis</keyword>
<name>A0A0C7MKS0_9SACH</name>
<keyword evidence="3" id="KW-0805">Transcription regulation</keyword>
<evidence type="ECO:0000256" key="7">
    <source>
        <dbReference type="ARBA" id="ARBA00023242"/>
    </source>
</evidence>
<evidence type="ECO:0000256" key="1">
    <source>
        <dbReference type="ARBA" id="ARBA00004123"/>
    </source>
</evidence>
<protein>
    <submittedName>
        <fullName evidence="11">LALA0S01e09846g1_1</fullName>
    </submittedName>
</protein>
<evidence type="ECO:0000256" key="2">
    <source>
        <dbReference type="ARBA" id="ARBA00022605"/>
    </source>
</evidence>
<dbReference type="CDD" id="cd12192">
    <property type="entry name" value="GCN4_cent"/>
    <property type="match status" value="1"/>
</dbReference>
<evidence type="ECO:0000256" key="6">
    <source>
        <dbReference type="ARBA" id="ARBA00023163"/>
    </source>
</evidence>
<dbReference type="GO" id="GO:0045899">
    <property type="term" value="P:positive regulation of RNA polymerase II transcription preinitiation complex assembly"/>
    <property type="evidence" value="ECO:0007669"/>
    <property type="project" value="EnsemblFungi"/>
</dbReference>
<keyword evidence="7" id="KW-0539">Nucleus</keyword>
<dbReference type="GO" id="GO:0061629">
    <property type="term" value="F:RNA polymerase II-specific DNA-binding transcription factor binding"/>
    <property type="evidence" value="ECO:0007669"/>
    <property type="project" value="EnsemblFungi"/>
</dbReference>
<evidence type="ECO:0000256" key="3">
    <source>
        <dbReference type="ARBA" id="ARBA00023015"/>
    </source>
</evidence>
<dbReference type="GO" id="GO:1903833">
    <property type="term" value="P:positive regulation of cellular response to amino acid starvation"/>
    <property type="evidence" value="ECO:0007669"/>
    <property type="project" value="EnsemblFungi"/>
</dbReference>
<dbReference type="RefSeq" id="XP_022626642.1">
    <property type="nucleotide sequence ID" value="XM_022774557.1"/>
</dbReference>
<dbReference type="GO" id="GO:0034198">
    <property type="term" value="P:cellular response to amino acid starvation"/>
    <property type="evidence" value="ECO:0007669"/>
    <property type="project" value="EnsemblFungi"/>
</dbReference>
<evidence type="ECO:0000256" key="4">
    <source>
        <dbReference type="ARBA" id="ARBA00023125"/>
    </source>
</evidence>
<feature type="domain" description="BZIP" evidence="10">
    <location>
        <begin position="212"/>
        <end position="262"/>
    </location>
</feature>
<evidence type="ECO:0000256" key="9">
    <source>
        <dbReference type="SAM" id="Coils"/>
    </source>
</evidence>
<comment type="similarity">
    <text evidence="8">Belongs to the bZIP family. GCN4 subfamily.</text>
</comment>